<comment type="caution">
    <text evidence="1">The sequence shown here is derived from an EMBL/GenBank/DDBJ whole genome shotgun (WGS) entry which is preliminary data.</text>
</comment>
<sequence length="174" mass="20799">MRFYPCLGERSGHNREKDIERSLSERLNNITSKYKGNMPFIGNYARDASQYDQKLQEECEQMAIEIRVAKKIKEERAHVKGEVNKMIKEQMIAFMTRMQQGVDFRLGYEKWKMCKKFRYWLTEHRCSKGGAQERDRHDHLRSAITERRISHWVCLGRILAITAGLQQKCDYYNR</sequence>
<organism evidence="1 2">
    <name type="scientific">Datura stramonium</name>
    <name type="common">Jimsonweed</name>
    <name type="synonym">Common thornapple</name>
    <dbReference type="NCBI Taxonomy" id="4076"/>
    <lineage>
        <taxon>Eukaryota</taxon>
        <taxon>Viridiplantae</taxon>
        <taxon>Streptophyta</taxon>
        <taxon>Embryophyta</taxon>
        <taxon>Tracheophyta</taxon>
        <taxon>Spermatophyta</taxon>
        <taxon>Magnoliopsida</taxon>
        <taxon>eudicotyledons</taxon>
        <taxon>Gunneridae</taxon>
        <taxon>Pentapetalae</taxon>
        <taxon>asterids</taxon>
        <taxon>lamiids</taxon>
        <taxon>Solanales</taxon>
        <taxon>Solanaceae</taxon>
        <taxon>Solanoideae</taxon>
        <taxon>Datureae</taxon>
        <taxon>Datura</taxon>
    </lineage>
</organism>
<gene>
    <name evidence="1" type="ORF">HAX54_016340</name>
</gene>
<keyword evidence="2" id="KW-1185">Reference proteome</keyword>
<evidence type="ECO:0000313" key="2">
    <source>
        <dbReference type="Proteomes" id="UP000823775"/>
    </source>
</evidence>
<reference evidence="1 2" key="1">
    <citation type="journal article" date="2021" name="BMC Genomics">
        <title>Datura genome reveals duplications of psychoactive alkaloid biosynthetic genes and high mutation rate following tissue culture.</title>
        <authorList>
            <person name="Rajewski A."/>
            <person name="Carter-House D."/>
            <person name="Stajich J."/>
            <person name="Litt A."/>
        </authorList>
    </citation>
    <scope>NUCLEOTIDE SEQUENCE [LARGE SCALE GENOMIC DNA]</scope>
    <source>
        <strain evidence="1">AR-01</strain>
    </source>
</reference>
<dbReference type="EMBL" id="JACEIK010002057">
    <property type="protein sequence ID" value="MCD9558757.1"/>
    <property type="molecule type" value="Genomic_DNA"/>
</dbReference>
<dbReference type="Proteomes" id="UP000823775">
    <property type="component" value="Unassembled WGS sequence"/>
</dbReference>
<accession>A0ABS8UIP0</accession>
<protein>
    <submittedName>
        <fullName evidence="1">Uncharacterized protein</fullName>
    </submittedName>
</protein>
<evidence type="ECO:0000313" key="1">
    <source>
        <dbReference type="EMBL" id="MCD9558757.1"/>
    </source>
</evidence>
<proteinExistence type="predicted"/>
<name>A0ABS8UIP0_DATST</name>